<dbReference type="Gene3D" id="3.30.40.10">
    <property type="entry name" value="Zinc/RING finger domain, C3HC4 (zinc finger)"/>
    <property type="match status" value="1"/>
</dbReference>
<dbReference type="InterPro" id="IPR001965">
    <property type="entry name" value="Znf_PHD"/>
</dbReference>
<dbReference type="RefSeq" id="XP_011674500.2">
    <property type="nucleotide sequence ID" value="XM_011676198.2"/>
</dbReference>
<dbReference type="AlphaFoldDB" id="A0A7M7HGJ8"/>
<feature type="domain" description="Zinc finger PHD-type" evidence="5">
    <location>
        <begin position="133"/>
        <end position="189"/>
    </location>
</feature>
<dbReference type="Proteomes" id="UP000007110">
    <property type="component" value="Unassembled WGS sequence"/>
</dbReference>
<dbReference type="GO" id="GO:0003677">
    <property type="term" value="F:DNA binding"/>
    <property type="evidence" value="ECO:0007669"/>
    <property type="project" value="InterPro"/>
</dbReference>
<evidence type="ECO:0000256" key="4">
    <source>
        <dbReference type="SAM" id="MobiDB-lite"/>
    </source>
</evidence>
<dbReference type="KEGG" id="spu:105443245"/>
<dbReference type="InParanoid" id="A0A7M7HGJ8"/>
<dbReference type="InterPro" id="IPR011011">
    <property type="entry name" value="Znf_FYVE_PHD"/>
</dbReference>
<dbReference type="GO" id="GO:0008270">
    <property type="term" value="F:zinc ion binding"/>
    <property type="evidence" value="ECO:0007669"/>
    <property type="project" value="UniProtKB-KW"/>
</dbReference>
<dbReference type="GO" id="GO:0046983">
    <property type="term" value="F:protein dimerization activity"/>
    <property type="evidence" value="ECO:0007669"/>
    <property type="project" value="InterPro"/>
</dbReference>
<reference evidence="7" key="1">
    <citation type="submission" date="2015-02" db="EMBL/GenBank/DDBJ databases">
        <title>Genome sequencing for Strongylocentrotus purpuratus.</title>
        <authorList>
            <person name="Murali S."/>
            <person name="Liu Y."/>
            <person name="Vee V."/>
            <person name="English A."/>
            <person name="Wang M."/>
            <person name="Skinner E."/>
            <person name="Han Y."/>
            <person name="Muzny D.M."/>
            <person name="Worley K.C."/>
            <person name="Gibbs R.A."/>
        </authorList>
    </citation>
    <scope>NUCLEOTIDE SEQUENCE</scope>
</reference>
<dbReference type="SMART" id="SM00249">
    <property type="entry name" value="PHD"/>
    <property type="match status" value="1"/>
</dbReference>
<dbReference type="EnsemblMetazoa" id="XM_011676198">
    <property type="protein sequence ID" value="XP_011674500"/>
    <property type="gene ID" value="LOC105443245"/>
</dbReference>
<dbReference type="SUPFAM" id="SSF57903">
    <property type="entry name" value="FYVE/PHD zinc finger"/>
    <property type="match status" value="1"/>
</dbReference>
<dbReference type="GeneID" id="105443245"/>
<sequence length="192" mass="22196">MDEEYFLALEREVNEERRKREKGGQKTVVSHKKESGARRSCYSRRARTLLKNAKEIAVETRCSVNLSIRPTWMKGKSWCFSTPDAATPRSRDWNNRETERDIAATSVMATPRKRHAIVDNVDGPSTGKLNKDACRVCNRREDIDLWIGCSFTKRSKSACQYWVHQKCIGLAYISEEELEAVPFYCPHHIKDI</sequence>
<evidence type="ECO:0000256" key="1">
    <source>
        <dbReference type="ARBA" id="ARBA00022723"/>
    </source>
</evidence>
<organism evidence="6 7">
    <name type="scientific">Strongylocentrotus purpuratus</name>
    <name type="common">Purple sea urchin</name>
    <dbReference type="NCBI Taxonomy" id="7668"/>
    <lineage>
        <taxon>Eukaryota</taxon>
        <taxon>Metazoa</taxon>
        <taxon>Echinodermata</taxon>
        <taxon>Eleutherozoa</taxon>
        <taxon>Echinozoa</taxon>
        <taxon>Echinoidea</taxon>
        <taxon>Euechinoidea</taxon>
        <taxon>Echinacea</taxon>
        <taxon>Camarodonta</taxon>
        <taxon>Echinidea</taxon>
        <taxon>Strongylocentrotidae</taxon>
        <taxon>Strongylocentrotus</taxon>
    </lineage>
</organism>
<protein>
    <recommendedName>
        <fullName evidence="5">Zinc finger PHD-type domain-containing protein</fullName>
    </recommendedName>
</protein>
<evidence type="ECO:0000259" key="5">
    <source>
        <dbReference type="SMART" id="SM00249"/>
    </source>
</evidence>
<keyword evidence="7" id="KW-1185">Reference proteome</keyword>
<feature type="region of interest" description="Disordered" evidence="4">
    <location>
        <begin position="17"/>
        <end position="36"/>
    </location>
</feature>
<reference evidence="6" key="2">
    <citation type="submission" date="2021-01" db="UniProtKB">
        <authorList>
            <consortium name="EnsemblMetazoa"/>
        </authorList>
    </citation>
    <scope>IDENTIFICATION</scope>
</reference>
<keyword evidence="2" id="KW-0863">Zinc-finger</keyword>
<dbReference type="OMA" id="VCNRRED"/>
<dbReference type="SUPFAM" id="SSF55455">
    <property type="entry name" value="SRF-like"/>
    <property type="match status" value="1"/>
</dbReference>
<keyword evidence="3" id="KW-0862">Zinc</keyword>
<proteinExistence type="predicted"/>
<dbReference type="InterPro" id="IPR036879">
    <property type="entry name" value="TF_MADSbox_sf"/>
</dbReference>
<evidence type="ECO:0000313" key="7">
    <source>
        <dbReference type="Proteomes" id="UP000007110"/>
    </source>
</evidence>
<evidence type="ECO:0000256" key="3">
    <source>
        <dbReference type="ARBA" id="ARBA00022833"/>
    </source>
</evidence>
<evidence type="ECO:0000256" key="2">
    <source>
        <dbReference type="ARBA" id="ARBA00022771"/>
    </source>
</evidence>
<name>A0A7M7HGJ8_STRPU</name>
<dbReference type="OrthoDB" id="6131158at2759"/>
<keyword evidence="1" id="KW-0479">Metal-binding</keyword>
<evidence type="ECO:0000313" key="6">
    <source>
        <dbReference type="EnsemblMetazoa" id="XP_011674500"/>
    </source>
</evidence>
<accession>A0A7M7HGJ8</accession>
<dbReference type="InterPro" id="IPR013083">
    <property type="entry name" value="Znf_RING/FYVE/PHD"/>
</dbReference>